<dbReference type="EMBL" id="CM039177">
    <property type="protein sequence ID" value="KAH9697744.1"/>
    <property type="molecule type" value="Genomic_DNA"/>
</dbReference>
<gene>
    <name evidence="1" type="ORF">KPL71_023734</name>
</gene>
<organism evidence="1 2">
    <name type="scientific">Citrus sinensis</name>
    <name type="common">Sweet orange</name>
    <name type="synonym">Citrus aurantium var. sinensis</name>
    <dbReference type="NCBI Taxonomy" id="2711"/>
    <lineage>
        <taxon>Eukaryota</taxon>
        <taxon>Viridiplantae</taxon>
        <taxon>Streptophyta</taxon>
        <taxon>Embryophyta</taxon>
        <taxon>Tracheophyta</taxon>
        <taxon>Spermatophyta</taxon>
        <taxon>Magnoliopsida</taxon>
        <taxon>eudicotyledons</taxon>
        <taxon>Gunneridae</taxon>
        <taxon>Pentapetalae</taxon>
        <taxon>rosids</taxon>
        <taxon>malvids</taxon>
        <taxon>Sapindales</taxon>
        <taxon>Rutaceae</taxon>
        <taxon>Aurantioideae</taxon>
        <taxon>Citrus</taxon>
    </lineage>
</organism>
<dbReference type="Proteomes" id="UP000829398">
    <property type="component" value="Chromosome 8"/>
</dbReference>
<evidence type="ECO:0000313" key="1">
    <source>
        <dbReference type="EMBL" id="KAH9697744.1"/>
    </source>
</evidence>
<accession>A0ACB8IKM9</accession>
<name>A0ACB8IKM9_CITSI</name>
<comment type="caution">
    <text evidence="1">The sequence shown here is derived from an EMBL/GenBank/DDBJ whole genome shotgun (WGS) entry which is preliminary data.</text>
</comment>
<protein>
    <submittedName>
        <fullName evidence="1">Uncharacterized protein</fullName>
    </submittedName>
</protein>
<reference evidence="2" key="1">
    <citation type="journal article" date="2023" name="Hortic. Res.">
        <title>A chromosome-level phased genome enabling allele-level studies in sweet orange: a case study on citrus Huanglongbing tolerance.</title>
        <authorList>
            <person name="Wu B."/>
            <person name="Yu Q."/>
            <person name="Deng Z."/>
            <person name="Duan Y."/>
            <person name="Luo F."/>
            <person name="Gmitter F. Jr."/>
        </authorList>
    </citation>
    <scope>NUCLEOTIDE SEQUENCE [LARGE SCALE GENOMIC DNA]</scope>
    <source>
        <strain evidence="2">cv. Valencia</strain>
    </source>
</reference>
<proteinExistence type="predicted"/>
<keyword evidence="2" id="KW-1185">Reference proteome</keyword>
<sequence length="1945" mass="220320">MSKGKKNGLVALKLDISKAYDRVEWNFLEQIMYKLGFEKTWIDLIMNCISTSSFSVLINAAPKGLVKPERGLRQGCPLSPYLFIICAKAFSSMLIQAEKKKHFQGLKFNKELFINHLLFADDSLIFSRAAVEDCKKLKQIFDCYAAASGQIFNFEKSSMLFSGTVSAGQINEIKDIFQLKVVSKHEKYLGLPSMVGRKKARYFKSGEFLQAKLGSKPSFIWRSILLGRQIIQKGMRWRIGSGDSVKVYKSQWIPRPQTFKPIALATLSVEATVADLIDANHQWKETLIHQHFSKEDAEKIIQIQLPNSPQPDQILWHYDKKGQYSVKSGYQIARKIKHPEESSCSKNNSGQWNVIWAMELPEKIKIFMWRAVKSLLPTAENLWKMRVLQEPICLRCKMKAENIVHAILECKPARQMWKLTPYYAKMNVLINQDLLSMMKELAKSRSKEELQRIIALCWAAWYSRNRSIFENAEQDPHITVAKADATVEAYARVKMGKILAAASNTPEKSSSWLPPPQGFFKANVDAAINEEKREAGLGVVIRDSNGKVIAAAVNRTPFYGNVAQAEAAAVNFGIQTAIEADLLPLTIETDWKEVFDFVFHKQSSRTKIFWNIVEIQKKMNSLNSRAKIQHISRDCNTIAHALATIALELISNWKQEGYTHLHLGGIRLILTLHGRKGLPVTARIAMLDTRFKQYQDAVIGTVLTTLHAGSVLLTFYPNFNLSLQDPNLPTTLEVQVQIQGAEQISSAKIATLHHQLVYRLQNHALDLPTPEHHSDTLMVLAESDQIPTIIQIPRQIPRHELIKLMPLEWISNYEQFHNNTAPIQTSESMFERRQDGTVRMTFKPPPSAPQEPPRLSFTYSSMITAVQTAQEDLPITWFNSQGYPVYPAKQNGHFLWDVPGSGMCDPNCPCWDDWEEDDDYATTRKKKPKKKKPLIPCHHCDPKPPSDPPPPPAPLPIYRKELKWIAKHCKSEIPSPLSHPTPIVQPLACMMFSSTTSDYPSSFPPLEPHTDSQRNVVSKPFIPSPITSTAHLEPRKPFESVLNWQTQNARAQNDTLLHLNSKVENISLRTEQIETKVDSITAQMQQIHQNLHSRIGQLDSKLRAMLAHRYNGPEFDQKEREIRRLKAELAQIESEKQSPTLFTTSPLIPSIGPTYHPFASMLSPIKQYNPSKLFGMTYTLFRDNPLPPPPKPKPRPQPRPAPLHPSSLTIPGQPSPSSTPTSPLSPLSVPTQSKDKEPMHQFTAHTVTHSSTTADQTSDSNLAVSDSPTKTDTESSASTSDSKKSYADITKILMVQPDPPTQGQTSHTEPYVDIPSEFEDEMHESSATNHPPPTQTNPSSQKSSNGPWFTFDDLPSHKWRDRLTKMSAWIDLQMLRPGATTQSVLREFATRFTGALRDWFDSLGQYRQLQFVDLLEVSSALAVLHDQFLGDPSAVFEAARRDYLNMKCCSLNAKDLDFHYNESSYPLISPYQLYKRPSSFTRSIRTLISTRRPHPKEYIQSSRLDQCSLQATPAEQYVTLEIPSELISNWKQEGYTYLHLGGIRLILTLHGRKGLPVTARIAMLDTRFKQYQDAVIGTVLTTLHAGSVLLTFYPNFNISLQDPNLPTTLKVQVQIQGAEQISSAKIATLHHQLVYRLQNHALDLPTPEHHSDTLMVLAESDQIPTIIQIPRQIPRHELIKLMPLEWISNYEQFHNNTAPIQTSESMFERRQDGTVRMTFKPPPSAPQEPPRLSFTYSSMITAVQTAQEDLPITWFNSQGYHVYPAKQNGHFLWDAPGSGMCDPNYPYWDDWEEDDDYATTRKKKPKKKKPPIPCHHYDLKPPSDPPPPPAPLPIYRKELKWIAKHCKSEIPSPLPNPTPIVQPLACMMFSSTSSDYSSSFPPLEPHTDSQRNVVSKPFVPSPITSTGHLEPPKPFESVLNWQTQNARAQNDTLLHLNSKVENISL</sequence>
<evidence type="ECO:0000313" key="2">
    <source>
        <dbReference type="Proteomes" id="UP000829398"/>
    </source>
</evidence>